<dbReference type="EMBL" id="OUNR01000016">
    <property type="protein sequence ID" value="SPP65355.1"/>
    <property type="molecule type" value="Genomic_DNA"/>
</dbReference>
<dbReference type="AlphaFoldDB" id="A0A330L6A1"/>
<accession>A0A330L6A1</accession>
<reference evidence="2" key="1">
    <citation type="submission" date="2018-04" db="EMBL/GenBank/DDBJ databases">
        <authorList>
            <person name="Lucker S."/>
            <person name="Sakoula D."/>
        </authorList>
    </citation>
    <scope>NUCLEOTIDE SEQUENCE [LARGE SCALE GENOMIC DNA]</scope>
</reference>
<keyword evidence="2" id="KW-1185">Reference proteome</keyword>
<proteinExistence type="predicted"/>
<sequence length="245" mass="27222">MLANRDAGLSHYCLAAGKESNQPCSPCPQVSATLSVRHPVYNAVRDRAARPAMLFTSREGSFLMRHLMISLLPFTRAVWSRSLIAMGLGLVMVSGLYAADLTVSEHSFGCIKEWTKVRNTYITHADPQKLKDAVRIFKDSVPNKEYPVGTFLQLLPDEAMVKHPKQKFPETNGWEFFHLDLTGQGTKIASRGDQTVNFQGVKCMSCHQPAVQFDFVCEKGHGCAPVPIDDQQIAALQNKDPRCKS</sequence>
<dbReference type="InParanoid" id="A0A330L6A1"/>
<dbReference type="InterPro" id="IPR038142">
    <property type="entry name" value="Cytochrome_P460_sp"/>
</dbReference>
<dbReference type="Gene3D" id="3.50.70.20">
    <property type="entry name" value="Cytochrome P460"/>
    <property type="match status" value="1"/>
</dbReference>
<evidence type="ECO:0000313" key="1">
    <source>
        <dbReference type="EMBL" id="SPP65355.1"/>
    </source>
</evidence>
<organism evidence="1 2">
    <name type="scientific">Nitrospira lenta</name>
    <dbReference type="NCBI Taxonomy" id="1436998"/>
    <lineage>
        <taxon>Bacteria</taxon>
        <taxon>Pseudomonadati</taxon>
        <taxon>Nitrospirota</taxon>
        <taxon>Nitrospiria</taxon>
        <taxon>Nitrospirales</taxon>
        <taxon>Nitrospiraceae</taxon>
        <taxon>Nitrospira</taxon>
    </lineage>
</organism>
<name>A0A330L6A1_9BACT</name>
<protein>
    <recommendedName>
        <fullName evidence="3">Cytochrome P460 domain-containing protein</fullName>
    </recommendedName>
</protein>
<gene>
    <name evidence="1" type="ORF">NITLEN_30269</name>
</gene>
<dbReference type="Proteomes" id="UP000248168">
    <property type="component" value="Unassembled WGS sequence"/>
</dbReference>
<evidence type="ECO:0000313" key="2">
    <source>
        <dbReference type="Proteomes" id="UP000248168"/>
    </source>
</evidence>
<evidence type="ECO:0008006" key="3">
    <source>
        <dbReference type="Google" id="ProtNLM"/>
    </source>
</evidence>